<proteinExistence type="predicted"/>
<dbReference type="EMBL" id="WJXA01000012">
    <property type="protein sequence ID" value="KAF7123350.1"/>
    <property type="molecule type" value="Genomic_DNA"/>
</dbReference>
<keyword evidence="3" id="KW-1185">Reference proteome</keyword>
<dbReference type="InterPro" id="IPR048723">
    <property type="entry name" value="OB_PRS7"/>
</dbReference>
<comment type="caution">
    <text evidence="2">The sequence shown here is derived from an EMBL/GenBank/DDBJ whole genome shotgun (WGS) entry which is preliminary data.</text>
</comment>
<reference evidence="2" key="1">
    <citation type="submission" date="2019-11" db="EMBL/GenBank/DDBJ databases">
        <authorList>
            <person name="Liu Y."/>
            <person name="Hou J."/>
            <person name="Li T.-Q."/>
            <person name="Guan C.-H."/>
            <person name="Wu X."/>
            <person name="Wu H.-Z."/>
            <person name="Ling F."/>
            <person name="Zhang R."/>
            <person name="Shi X.-G."/>
            <person name="Ren J.-P."/>
            <person name="Chen E.-F."/>
            <person name="Sun J.-M."/>
        </authorList>
    </citation>
    <scope>NUCLEOTIDE SEQUENCE</scope>
    <source>
        <strain evidence="2">Adult_tree_wgs_1</strain>
        <tissue evidence="2">Leaves</tissue>
    </source>
</reference>
<feature type="domain" description="26S proteasome regulatory subunit 7-like OB" evidence="1">
    <location>
        <begin position="21"/>
        <end position="41"/>
    </location>
</feature>
<sequence>MAKNVNDRLALASDEIAELMFVVGLGDKVSPTDIEEGMRVGSWHKECVYGGWNVCDLSTEENSNLERLP</sequence>
<dbReference type="OrthoDB" id="1937997at2759"/>
<dbReference type="Proteomes" id="UP000626092">
    <property type="component" value="Unassembled WGS sequence"/>
</dbReference>
<protein>
    <recommendedName>
        <fullName evidence="1">26S proteasome regulatory subunit 7-like OB domain-containing protein</fullName>
    </recommendedName>
</protein>
<evidence type="ECO:0000313" key="2">
    <source>
        <dbReference type="EMBL" id="KAF7123350.1"/>
    </source>
</evidence>
<dbReference type="Pfam" id="PF21236">
    <property type="entry name" value="OB_PRS7"/>
    <property type="match status" value="1"/>
</dbReference>
<evidence type="ECO:0000259" key="1">
    <source>
        <dbReference type="Pfam" id="PF21236"/>
    </source>
</evidence>
<accession>A0A834L892</accession>
<gene>
    <name evidence="2" type="ORF">RHSIM_Rhsim12G0213500</name>
</gene>
<evidence type="ECO:0000313" key="3">
    <source>
        <dbReference type="Proteomes" id="UP000626092"/>
    </source>
</evidence>
<name>A0A834L892_RHOSS</name>
<organism evidence="2 3">
    <name type="scientific">Rhododendron simsii</name>
    <name type="common">Sims's rhododendron</name>
    <dbReference type="NCBI Taxonomy" id="118357"/>
    <lineage>
        <taxon>Eukaryota</taxon>
        <taxon>Viridiplantae</taxon>
        <taxon>Streptophyta</taxon>
        <taxon>Embryophyta</taxon>
        <taxon>Tracheophyta</taxon>
        <taxon>Spermatophyta</taxon>
        <taxon>Magnoliopsida</taxon>
        <taxon>eudicotyledons</taxon>
        <taxon>Gunneridae</taxon>
        <taxon>Pentapetalae</taxon>
        <taxon>asterids</taxon>
        <taxon>Ericales</taxon>
        <taxon>Ericaceae</taxon>
        <taxon>Ericoideae</taxon>
        <taxon>Rhodoreae</taxon>
        <taxon>Rhododendron</taxon>
    </lineage>
</organism>
<dbReference type="AlphaFoldDB" id="A0A834L892"/>